<sequence length="121" mass="13982">MEASTKTESRLRSEITPLAQAHALRDNDKGGHCYQSLLIATSNESFAPTKTCRLNRVPIISQTCYSIYKDKNVTDFLNIIDRSVLERMVVKYSRVTTGTQCKRITERKRKQTGRAMRRKLW</sequence>
<proteinExistence type="predicted"/>
<dbReference type="Proteomes" id="UP000095283">
    <property type="component" value="Unplaced"/>
</dbReference>
<dbReference type="AlphaFoldDB" id="A0A1I7WPN4"/>
<dbReference type="WBParaSite" id="Hba_07111">
    <property type="protein sequence ID" value="Hba_07111"/>
    <property type="gene ID" value="Hba_07111"/>
</dbReference>
<name>A0A1I7WPN4_HETBA</name>
<evidence type="ECO:0000313" key="1">
    <source>
        <dbReference type="Proteomes" id="UP000095283"/>
    </source>
</evidence>
<reference evidence="2" key="1">
    <citation type="submission" date="2016-11" db="UniProtKB">
        <authorList>
            <consortium name="WormBaseParasite"/>
        </authorList>
    </citation>
    <scope>IDENTIFICATION</scope>
</reference>
<evidence type="ECO:0000313" key="2">
    <source>
        <dbReference type="WBParaSite" id="Hba_07111"/>
    </source>
</evidence>
<keyword evidence="1" id="KW-1185">Reference proteome</keyword>
<organism evidence="1 2">
    <name type="scientific">Heterorhabditis bacteriophora</name>
    <name type="common">Entomopathogenic nematode worm</name>
    <dbReference type="NCBI Taxonomy" id="37862"/>
    <lineage>
        <taxon>Eukaryota</taxon>
        <taxon>Metazoa</taxon>
        <taxon>Ecdysozoa</taxon>
        <taxon>Nematoda</taxon>
        <taxon>Chromadorea</taxon>
        <taxon>Rhabditida</taxon>
        <taxon>Rhabditina</taxon>
        <taxon>Rhabditomorpha</taxon>
        <taxon>Strongyloidea</taxon>
        <taxon>Heterorhabditidae</taxon>
        <taxon>Heterorhabditis</taxon>
    </lineage>
</organism>
<protein>
    <submittedName>
        <fullName evidence="2">Uncharacterized protein</fullName>
    </submittedName>
</protein>
<accession>A0A1I7WPN4</accession>